<dbReference type="InterPro" id="IPR033130">
    <property type="entry name" value="RNase_T2_His_AS_2"/>
</dbReference>
<reference evidence="5 6" key="1">
    <citation type="submission" date="2024-08" db="EMBL/GenBank/DDBJ databases">
        <authorList>
            <person name="Will J Nash"/>
            <person name="Angela Man"/>
            <person name="Seanna McTaggart"/>
            <person name="Kendall Baker"/>
            <person name="Tom Barker"/>
            <person name="Leah Catchpole"/>
            <person name="Alex Durrant"/>
            <person name="Karim Gharbi"/>
            <person name="Naomi Irish"/>
            <person name="Gemy Kaithakottil"/>
            <person name="Debby Ku"/>
            <person name="Aaliyah Providence"/>
            <person name="Felix Shaw"/>
            <person name="David Swarbreck"/>
            <person name="Chris Watkins"/>
            <person name="Ann M. McCartney"/>
            <person name="Giulio Formenti"/>
            <person name="Alice Mouton"/>
            <person name="Noel Vella"/>
            <person name="Bjorn M von Reumont"/>
            <person name="Adriana Vella"/>
            <person name="Wilfried Haerty"/>
        </authorList>
    </citation>
    <scope>NUCLEOTIDE SEQUENCE [LARGE SCALE GENOMIC DNA]</scope>
</reference>
<dbReference type="InterPro" id="IPR036430">
    <property type="entry name" value="RNase_T2-like_sf"/>
</dbReference>
<feature type="signal peptide" evidence="4">
    <location>
        <begin position="1"/>
        <end position="26"/>
    </location>
</feature>
<dbReference type="CDD" id="cd01061">
    <property type="entry name" value="RNase_T2_euk"/>
    <property type="match status" value="1"/>
</dbReference>
<organism evidence="5 6">
    <name type="scientific">Xylocopa violacea</name>
    <name type="common">Violet carpenter bee</name>
    <name type="synonym">Apis violacea</name>
    <dbReference type="NCBI Taxonomy" id="135666"/>
    <lineage>
        <taxon>Eukaryota</taxon>
        <taxon>Metazoa</taxon>
        <taxon>Ecdysozoa</taxon>
        <taxon>Arthropoda</taxon>
        <taxon>Hexapoda</taxon>
        <taxon>Insecta</taxon>
        <taxon>Pterygota</taxon>
        <taxon>Neoptera</taxon>
        <taxon>Endopterygota</taxon>
        <taxon>Hymenoptera</taxon>
        <taxon>Apocrita</taxon>
        <taxon>Aculeata</taxon>
        <taxon>Apoidea</taxon>
        <taxon>Anthophila</taxon>
        <taxon>Apidae</taxon>
        <taxon>Xylocopa</taxon>
        <taxon>Xylocopa</taxon>
    </lineage>
</organism>
<dbReference type="Proteomes" id="UP001642520">
    <property type="component" value="Unassembled WGS sequence"/>
</dbReference>
<dbReference type="Pfam" id="PF00445">
    <property type="entry name" value="Ribonuclease_T2"/>
    <property type="match status" value="1"/>
</dbReference>
<dbReference type="EMBL" id="CAXAJV020001281">
    <property type="protein sequence ID" value="CAL7934662.1"/>
    <property type="molecule type" value="Genomic_DNA"/>
</dbReference>
<evidence type="ECO:0000256" key="1">
    <source>
        <dbReference type="ARBA" id="ARBA00007469"/>
    </source>
</evidence>
<evidence type="ECO:0000256" key="4">
    <source>
        <dbReference type="SAM" id="SignalP"/>
    </source>
</evidence>
<gene>
    <name evidence="5" type="ORF">XYLVIOL_LOCUS1147</name>
</gene>
<evidence type="ECO:0000313" key="5">
    <source>
        <dbReference type="EMBL" id="CAL7934662.1"/>
    </source>
</evidence>
<keyword evidence="2" id="KW-1015">Disulfide bond</keyword>
<accession>A0ABP1N149</accession>
<dbReference type="InterPro" id="IPR001568">
    <property type="entry name" value="RNase_T2-like"/>
</dbReference>
<comment type="similarity">
    <text evidence="1 3">Belongs to the RNase T2 family.</text>
</comment>
<name>A0ABP1N149_XYLVO</name>
<comment type="caution">
    <text evidence="5">The sequence shown here is derived from an EMBL/GenBank/DDBJ whole genome shotgun (WGS) entry which is preliminary data.</text>
</comment>
<proteinExistence type="inferred from homology"/>
<dbReference type="SUPFAM" id="SSF55895">
    <property type="entry name" value="Ribonuclease Rh-like"/>
    <property type="match status" value="1"/>
</dbReference>
<sequence>MFHCKITVTVFLICLVQFLYIAGTNGDEDYYKQPIKSNDFDVLIFTQHWPQTVCFVWKEGSTLHNCSFPEEHDEWTIHGIWPSQYHKMGPQFCNKSMPFNPAALQPIEQELEEKWIDIECGKTSTSLWRHEWEKHGTCAAVLEPLNSEIKFFRTGLDLLNRYDMKDVLAKANITPGQTYSMTTIFDAINHVLGKRGVLICRKNKNTGESYIFEIRICFEKNMELTNCDGVYGYPTNCDSSVIYPGEVPQRYNVIQA</sequence>
<evidence type="ECO:0000256" key="3">
    <source>
        <dbReference type="RuleBase" id="RU004328"/>
    </source>
</evidence>
<dbReference type="InterPro" id="IPR033697">
    <property type="entry name" value="Ribonuclease_T2_eukaryotic"/>
</dbReference>
<protein>
    <submittedName>
        <fullName evidence="5">Uncharacterized protein</fullName>
    </submittedName>
</protein>
<keyword evidence="6" id="KW-1185">Reference proteome</keyword>
<dbReference type="PANTHER" id="PTHR11240">
    <property type="entry name" value="RIBONUCLEASE T2"/>
    <property type="match status" value="1"/>
</dbReference>
<dbReference type="Gene3D" id="3.90.730.10">
    <property type="entry name" value="Ribonuclease T2-like"/>
    <property type="match status" value="1"/>
</dbReference>
<evidence type="ECO:0000256" key="2">
    <source>
        <dbReference type="ARBA" id="ARBA00023157"/>
    </source>
</evidence>
<dbReference type="PROSITE" id="PS00531">
    <property type="entry name" value="RNASE_T2_2"/>
    <property type="match status" value="1"/>
</dbReference>
<keyword evidence="4" id="KW-0732">Signal</keyword>
<evidence type="ECO:0000313" key="6">
    <source>
        <dbReference type="Proteomes" id="UP001642520"/>
    </source>
</evidence>
<feature type="chain" id="PRO_5045910291" evidence="4">
    <location>
        <begin position="27"/>
        <end position="256"/>
    </location>
</feature>
<dbReference type="PANTHER" id="PTHR11240:SF22">
    <property type="entry name" value="RIBONUCLEASE T2"/>
    <property type="match status" value="1"/>
</dbReference>